<organism evidence="3 4">
    <name type="scientific">Aestuariibaculum lutulentum</name>
    <dbReference type="NCBI Taxonomy" id="2920935"/>
    <lineage>
        <taxon>Bacteria</taxon>
        <taxon>Pseudomonadati</taxon>
        <taxon>Bacteroidota</taxon>
        <taxon>Flavobacteriia</taxon>
        <taxon>Flavobacteriales</taxon>
        <taxon>Flavobacteriaceae</taxon>
    </lineage>
</organism>
<comment type="similarity">
    <text evidence="1">Belongs to the polysaccharide synthase family.</text>
</comment>
<dbReference type="PANTHER" id="PTHR43318:SF1">
    <property type="entry name" value="POLYSACCHARIDE BIOSYNTHESIS PROTEIN EPSC-RELATED"/>
    <property type="match status" value="1"/>
</dbReference>
<dbReference type="Proteomes" id="UP001156141">
    <property type="component" value="Unassembled WGS sequence"/>
</dbReference>
<sequence>MNYSIDYYIDQLINHTNIFDTNINNFNANKTFDFSEETILITGAAGTIGKELFNQLIKCSYKKIILVDIAESALHNLSIDFETQLTSSVVFKITNINDRASVEYLFKTYKPTIVFHCAAYKHVPLMETHPYEAIKTNILATKQISDFAINYNVKTFVFISSDKAVEPTSIMGMTKNISEQYLRQITPSSNIQFIITRFGNILGSNGSVLPVFLRQIELNSALTITDNSMTRYFIGKEKACQLILESTCLKNSKNNTLTFKTSQAVKILDLAKAIISISKRSDLKIEVSGVRSGEKMLETMIAESELLTPTNHPEIFQIEHKKKSTKQIVDFKSLENISPESSTQEIKSILKKLL</sequence>
<proteinExistence type="inferred from homology"/>
<keyword evidence="4" id="KW-1185">Reference proteome</keyword>
<evidence type="ECO:0000256" key="1">
    <source>
        <dbReference type="ARBA" id="ARBA00007430"/>
    </source>
</evidence>
<dbReference type="InterPro" id="IPR051203">
    <property type="entry name" value="Polysaccharide_Synthase-Rel"/>
</dbReference>
<evidence type="ECO:0000313" key="4">
    <source>
        <dbReference type="Proteomes" id="UP001156141"/>
    </source>
</evidence>
<gene>
    <name evidence="3" type="ORF">MKW35_14455</name>
</gene>
<dbReference type="Pfam" id="PF02719">
    <property type="entry name" value="Polysacc_synt_2"/>
    <property type="match status" value="1"/>
</dbReference>
<evidence type="ECO:0000259" key="2">
    <source>
        <dbReference type="Pfam" id="PF02719"/>
    </source>
</evidence>
<evidence type="ECO:0000313" key="3">
    <source>
        <dbReference type="EMBL" id="MCH4553825.1"/>
    </source>
</evidence>
<dbReference type="Gene3D" id="3.40.50.720">
    <property type="entry name" value="NAD(P)-binding Rossmann-like Domain"/>
    <property type="match status" value="1"/>
</dbReference>
<dbReference type="EMBL" id="JAKVQD010000007">
    <property type="protein sequence ID" value="MCH4553825.1"/>
    <property type="molecule type" value="Genomic_DNA"/>
</dbReference>
<dbReference type="InterPro" id="IPR003869">
    <property type="entry name" value="Polysac_CapD-like"/>
</dbReference>
<feature type="domain" description="Polysaccharide biosynthesis protein CapD-like" evidence="2">
    <location>
        <begin position="39"/>
        <end position="319"/>
    </location>
</feature>
<dbReference type="RefSeq" id="WP_240575001.1">
    <property type="nucleotide sequence ID" value="NZ_CP136709.1"/>
</dbReference>
<protein>
    <submittedName>
        <fullName evidence="3">Polysaccharide biosynthesis protein</fullName>
    </submittedName>
</protein>
<dbReference type="InterPro" id="IPR036291">
    <property type="entry name" value="NAD(P)-bd_dom_sf"/>
</dbReference>
<name>A0ABS9RLM0_9FLAO</name>
<accession>A0ABS9RLM0</accession>
<comment type="caution">
    <text evidence="3">The sequence shown here is derived from an EMBL/GenBank/DDBJ whole genome shotgun (WGS) entry which is preliminary data.</text>
</comment>
<dbReference type="SUPFAM" id="SSF51735">
    <property type="entry name" value="NAD(P)-binding Rossmann-fold domains"/>
    <property type="match status" value="1"/>
</dbReference>
<reference evidence="3" key="1">
    <citation type="submission" date="2022-02" db="EMBL/GenBank/DDBJ databases">
        <title>Aestuariibaculum sp., a marine bacterium isolated from sediment in Guangxi.</title>
        <authorList>
            <person name="Ying J."/>
        </authorList>
    </citation>
    <scope>NUCLEOTIDE SEQUENCE</scope>
    <source>
        <strain evidence="3">L182</strain>
    </source>
</reference>
<dbReference type="PANTHER" id="PTHR43318">
    <property type="entry name" value="UDP-N-ACETYLGLUCOSAMINE 4,6-DEHYDRATASE"/>
    <property type="match status" value="1"/>
</dbReference>